<reference evidence="3 4" key="1">
    <citation type="journal article" date="2019" name="Int. J. Syst. Evol. Microbiol.">
        <title>The Global Catalogue of Microorganisms (GCM) 10K type strain sequencing project: providing services to taxonomists for standard genome sequencing and annotation.</title>
        <authorList>
            <consortium name="The Broad Institute Genomics Platform"/>
            <consortium name="The Broad Institute Genome Sequencing Center for Infectious Disease"/>
            <person name="Wu L."/>
            <person name="Ma J."/>
        </authorList>
    </citation>
    <scope>NUCLEOTIDE SEQUENCE [LARGE SCALE GENOMIC DNA]</scope>
    <source>
        <strain evidence="3 4">RDMS1</strain>
    </source>
</reference>
<gene>
    <name evidence="3" type="ORF">ACFQL7_07780</name>
</gene>
<dbReference type="Pfam" id="PF13614">
    <property type="entry name" value="AAA_31"/>
    <property type="match status" value="1"/>
</dbReference>
<dbReference type="PANTHER" id="PTHR43384">
    <property type="entry name" value="SEPTUM SITE-DETERMINING PROTEIN MIND HOMOLOG, CHLOROPLASTIC-RELATED"/>
    <property type="match status" value="1"/>
</dbReference>
<dbReference type="EMBL" id="JBHTAX010000001">
    <property type="protein sequence ID" value="MFC7189769.1"/>
    <property type="molecule type" value="Genomic_DNA"/>
</dbReference>
<feature type="domain" description="AAA" evidence="2">
    <location>
        <begin position="5"/>
        <end position="160"/>
    </location>
</feature>
<organism evidence="3 4">
    <name type="scientific">Halocatena marina</name>
    <dbReference type="NCBI Taxonomy" id="2934937"/>
    <lineage>
        <taxon>Archaea</taxon>
        <taxon>Methanobacteriati</taxon>
        <taxon>Methanobacteriota</taxon>
        <taxon>Stenosarchaea group</taxon>
        <taxon>Halobacteria</taxon>
        <taxon>Halobacteriales</taxon>
        <taxon>Natronomonadaceae</taxon>
        <taxon>Halocatena</taxon>
    </lineage>
</organism>
<dbReference type="PANTHER" id="PTHR43384:SF10">
    <property type="entry name" value="ATPASE INVOLVED IN CHROMOSOME PARTITIONING, PARA_MIND FAMILY"/>
    <property type="match status" value="1"/>
</dbReference>
<dbReference type="GeneID" id="76199326"/>
<dbReference type="Proteomes" id="UP001596417">
    <property type="component" value="Unassembled WGS sequence"/>
</dbReference>
<dbReference type="InterPro" id="IPR050625">
    <property type="entry name" value="ParA/MinD_ATPase"/>
</dbReference>
<name>A0ABD5YP46_9EURY</name>
<evidence type="ECO:0000313" key="4">
    <source>
        <dbReference type="Proteomes" id="UP001596417"/>
    </source>
</evidence>
<proteinExistence type="predicted"/>
<feature type="region of interest" description="Disordered" evidence="1">
    <location>
        <begin position="244"/>
        <end position="303"/>
    </location>
</feature>
<dbReference type="RefSeq" id="WP_264554779.1">
    <property type="nucleotide sequence ID" value="NZ_CP109979.1"/>
</dbReference>
<dbReference type="Gene3D" id="3.40.50.300">
    <property type="entry name" value="P-loop containing nucleotide triphosphate hydrolases"/>
    <property type="match status" value="1"/>
</dbReference>
<dbReference type="InterPro" id="IPR025669">
    <property type="entry name" value="AAA_dom"/>
</dbReference>
<dbReference type="AlphaFoldDB" id="A0ABD5YP46"/>
<keyword evidence="4" id="KW-1185">Reference proteome</keyword>
<comment type="caution">
    <text evidence="3">The sequence shown here is derived from an EMBL/GenBank/DDBJ whole genome shotgun (WGS) entry which is preliminary data.</text>
</comment>
<dbReference type="InterPro" id="IPR027417">
    <property type="entry name" value="P-loop_NTPase"/>
</dbReference>
<evidence type="ECO:0000313" key="3">
    <source>
        <dbReference type="EMBL" id="MFC7189769.1"/>
    </source>
</evidence>
<sequence length="303" mass="31201">MTATVYAIAGGKGGVGKSTTAVNLGATLRATGRSVALVDADLVMPNLQGIIGLSHEPTIHEVLSGTVSLAEACVERVIGTDEVGQLDVYPGSGTLDAYGQADPDRLADVVETLAEDYDSLILDTGTGLTHEVAVPLQLADSTIIVTTPAEVAVVDAIKTIRLIDHLDGTVGGMVVSRTCKGLSAAEIPERMGVAQLTTIPSFTGTVRDLLAAYRRLAVRLIAGPNVPPEAVTAQEGPAAMLTPAVVPPTEVDPNVSSEEGDKEQNGDADVPNNTTDSDTASETDESDGPDSDDVPGWFTGMVD</sequence>
<evidence type="ECO:0000256" key="1">
    <source>
        <dbReference type="SAM" id="MobiDB-lite"/>
    </source>
</evidence>
<protein>
    <submittedName>
        <fullName evidence="3">MinD/ParA family protein</fullName>
    </submittedName>
</protein>
<evidence type="ECO:0000259" key="2">
    <source>
        <dbReference type="Pfam" id="PF13614"/>
    </source>
</evidence>
<accession>A0ABD5YP46</accession>
<dbReference type="SUPFAM" id="SSF52540">
    <property type="entry name" value="P-loop containing nucleoside triphosphate hydrolases"/>
    <property type="match status" value="1"/>
</dbReference>
<feature type="compositionally biased region" description="Acidic residues" evidence="1">
    <location>
        <begin position="279"/>
        <end position="293"/>
    </location>
</feature>